<comment type="caution">
    <text evidence="2">The sequence shown here is derived from an EMBL/GenBank/DDBJ whole genome shotgun (WGS) entry which is preliminary data.</text>
</comment>
<sequence length="148" mass="16647">MIIRTMTLKDYDKVYELWSGIKGFALRSLDDSREGVGKFLKRNPETSVVAEENGRIIGTILSGHDGRSGSFYHVCVASDYRGKGVGHQMVSEALLRLNKEQISKVSLIAFCSNEIGNKFWQDLGFTLREDINSYDCVLNEGNKYNINS</sequence>
<feature type="domain" description="N-acetyltransferase" evidence="1">
    <location>
        <begin position="1"/>
        <end position="147"/>
    </location>
</feature>
<dbReference type="OrthoDB" id="1821130at2"/>
<reference evidence="2 3" key="1">
    <citation type="submission" date="2016-08" db="EMBL/GenBank/DDBJ databases">
        <title>A new outlook on sporulation: Clostridium algidixylanolyticum.</title>
        <authorList>
            <person name="Poppleton D.I."/>
            <person name="Gribaldo S."/>
        </authorList>
    </citation>
    <scope>NUCLEOTIDE SEQUENCE [LARGE SCALE GENOMIC DNA]</scope>
    <source>
        <strain evidence="2 3">SPL73</strain>
    </source>
</reference>
<accession>A0A419T6N5</accession>
<dbReference type="Gene3D" id="3.40.630.30">
    <property type="match status" value="1"/>
</dbReference>
<evidence type="ECO:0000313" key="2">
    <source>
        <dbReference type="EMBL" id="RKD33234.1"/>
    </source>
</evidence>
<organism evidence="2 3">
    <name type="scientific">Lacrimispora algidixylanolytica</name>
    <dbReference type="NCBI Taxonomy" id="94868"/>
    <lineage>
        <taxon>Bacteria</taxon>
        <taxon>Bacillati</taxon>
        <taxon>Bacillota</taxon>
        <taxon>Clostridia</taxon>
        <taxon>Lachnospirales</taxon>
        <taxon>Lachnospiraceae</taxon>
        <taxon>Lacrimispora</taxon>
    </lineage>
</organism>
<keyword evidence="3" id="KW-1185">Reference proteome</keyword>
<dbReference type="InterPro" id="IPR000182">
    <property type="entry name" value="GNAT_dom"/>
</dbReference>
<proteinExistence type="predicted"/>
<dbReference type="SUPFAM" id="SSF55729">
    <property type="entry name" value="Acyl-CoA N-acyltransferases (Nat)"/>
    <property type="match status" value="1"/>
</dbReference>
<evidence type="ECO:0000313" key="3">
    <source>
        <dbReference type="Proteomes" id="UP000284277"/>
    </source>
</evidence>
<dbReference type="RefSeq" id="WP_120195798.1">
    <property type="nucleotide sequence ID" value="NZ_MCIA01000007.1"/>
</dbReference>
<dbReference type="GO" id="GO:0016747">
    <property type="term" value="F:acyltransferase activity, transferring groups other than amino-acyl groups"/>
    <property type="evidence" value="ECO:0007669"/>
    <property type="project" value="InterPro"/>
</dbReference>
<dbReference type="EMBL" id="MCIA01000007">
    <property type="protein sequence ID" value="RKD33234.1"/>
    <property type="molecule type" value="Genomic_DNA"/>
</dbReference>
<dbReference type="InterPro" id="IPR016181">
    <property type="entry name" value="Acyl_CoA_acyltransferase"/>
</dbReference>
<name>A0A419T6N5_9FIRM</name>
<dbReference type="Pfam" id="PF00583">
    <property type="entry name" value="Acetyltransf_1"/>
    <property type="match status" value="1"/>
</dbReference>
<dbReference type="CDD" id="cd04301">
    <property type="entry name" value="NAT_SF"/>
    <property type="match status" value="1"/>
</dbReference>
<dbReference type="Proteomes" id="UP000284277">
    <property type="component" value="Unassembled WGS sequence"/>
</dbReference>
<gene>
    <name evidence="2" type="ORF">BET01_14480</name>
</gene>
<dbReference type="AlphaFoldDB" id="A0A419T6N5"/>
<evidence type="ECO:0000259" key="1">
    <source>
        <dbReference type="PROSITE" id="PS51186"/>
    </source>
</evidence>
<keyword evidence="2" id="KW-0808">Transferase</keyword>
<dbReference type="PROSITE" id="PS51186">
    <property type="entry name" value="GNAT"/>
    <property type="match status" value="1"/>
</dbReference>
<protein>
    <submittedName>
        <fullName evidence="2">GNAT family N-acetyltransferase</fullName>
    </submittedName>
</protein>